<evidence type="ECO:0000313" key="2">
    <source>
        <dbReference type="EMBL" id="MCA9726069.1"/>
    </source>
</evidence>
<dbReference type="Proteomes" id="UP000697710">
    <property type="component" value="Unassembled WGS sequence"/>
</dbReference>
<sequence>MPGRDPQRLRVSLRCQMPDGSHQLIEGEAWIPSYSMFEIDLAAPDAGIHEVAAAVLGYMSEVRVHRMTTVVERRDSGEQEHSGFTLEVWERKPRRKAATNRPANHLHGSVRMPPTNRLVRPMTREERIRQQDRQYLDHAGEIWMSDTAWLEADEGWSGTNDGSDIIESVERAGDWIRSDPVREVRGQYVCGNEWFSYTTAERDALIEMCRENGIDLLVPGGA</sequence>
<evidence type="ECO:0000313" key="3">
    <source>
        <dbReference type="Proteomes" id="UP000697710"/>
    </source>
</evidence>
<reference evidence="2" key="2">
    <citation type="journal article" date="2021" name="Microbiome">
        <title>Successional dynamics and alternative stable states in a saline activated sludge microbial community over 9 years.</title>
        <authorList>
            <person name="Wang Y."/>
            <person name="Ye J."/>
            <person name="Ju F."/>
            <person name="Liu L."/>
            <person name="Boyd J.A."/>
            <person name="Deng Y."/>
            <person name="Parks D.H."/>
            <person name="Jiang X."/>
            <person name="Yin X."/>
            <person name="Woodcroft B.J."/>
            <person name="Tyson G.W."/>
            <person name="Hugenholtz P."/>
            <person name="Polz M.F."/>
            <person name="Zhang T."/>
        </authorList>
    </citation>
    <scope>NUCLEOTIDE SEQUENCE</scope>
    <source>
        <strain evidence="2">HKST-UBA01</strain>
    </source>
</reference>
<reference evidence="2" key="1">
    <citation type="submission" date="2020-04" db="EMBL/GenBank/DDBJ databases">
        <authorList>
            <person name="Zhang T."/>
        </authorList>
    </citation>
    <scope>NUCLEOTIDE SEQUENCE</scope>
    <source>
        <strain evidence="2">HKST-UBA01</strain>
    </source>
</reference>
<feature type="region of interest" description="Disordered" evidence="1">
    <location>
        <begin position="93"/>
        <end position="115"/>
    </location>
</feature>
<gene>
    <name evidence="2" type="ORF">KC729_00190</name>
</gene>
<organism evidence="2 3">
    <name type="scientific">Eiseniibacteriota bacterium</name>
    <dbReference type="NCBI Taxonomy" id="2212470"/>
    <lineage>
        <taxon>Bacteria</taxon>
        <taxon>Candidatus Eiseniibacteriota</taxon>
    </lineage>
</organism>
<name>A0A956LV24_UNCEI</name>
<protein>
    <submittedName>
        <fullName evidence="2">Uncharacterized protein</fullName>
    </submittedName>
</protein>
<accession>A0A956LV24</accession>
<comment type="caution">
    <text evidence="2">The sequence shown here is derived from an EMBL/GenBank/DDBJ whole genome shotgun (WGS) entry which is preliminary data.</text>
</comment>
<dbReference type="AlphaFoldDB" id="A0A956LV24"/>
<dbReference type="EMBL" id="JAGQHR010000001">
    <property type="protein sequence ID" value="MCA9726069.1"/>
    <property type="molecule type" value="Genomic_DNA"/>
</dbReference>
<evidence type="ECO:0000256" key="1">
    <source>
        <dbReference type="SAM" id="MobiDB-lite"/>
    </source>
</evidence>
<proteinExistence type="predicted"/>